<dbReference type="AlphaFoldDB" id="A0A0W0RZ22"/>
<feature type="signal peptide" evidence="2">
    <location>
        <begin position="1"/>
        <end position="21"/>
    </location>
</feature>
<evidence type="ECO:0000256" key="1">
    <source>
        <dbReference type="ARBA" id="ARBA00022729"/>
    </source>
</evidence>
<evidence type="ECO:0000313" key="4">
    <source>
        <dbReference type="EMBL" id="KTC76471.1"/>
    </source>
</evidence>
<dbReference type="InterPro" id="IPR011250">
    <property type="entry name" value="OMP/PagP_B-barrel"/>
</dbReference>
<evidence type="ECO:0000259" key="3">
    <source>
        <dbReference type="Pfam" id="PF13505"/>
    </source>
</evidence>
<organism evidence="4 5">
    <name type="scientific">Legionella bozemanae</name>
    <name type="common">Fluoribacter bozemanae</name>
    <dbReference type="NCBI Taxonomy" id="447"/>
    <lineage>
        <taxon>Bacteria</taxon>
        <taxon>Pseudomonadati</taxon>
        <taxon>Pseudomonadota</taxon>
        <taxon>Gammaproteobacteria</taxon>
        <taxon>Legionellales</taxon>
        <taxon>Legionellaceae</taxon>
        <taxon>Legionella</taxon>
    </lineage>
</organism>
<keyword evidence="1 2" id="KW-0732">Signal</keyword>
<sequence>MLRKTKLLGLVSLLLANPCFSGFYLGAGVGPEGAHFTQRSHVTRLGAISNTAGEGAFNVYDTEHFSGTGEFGTLFGGYSLRYKNFYLGAEANANISSVKYTLVNDELIHSNFLKTTFSIPNSEGISILPGYFFSDSFWAYGRVGYANGHVKIRESDPTVRSSTSNRSGIRYGAGVRYNLLDPRWTLMMDYSQINYTKIKSHVFEPNGGVTKIARIYPNTAQVAFGLIFNFDTPKKAFVK</sequence>
<dbReference type="PATRIC" id="fig|447.4.peg.582"/>
<reference evidence="4 5" key="1">
    <citation type="submission" date="2015-11" db="EMBL/GenBank/DDBJ databases">
        <title>Genomic analysis of 38 Legionella species identifies large and diverse effector repertoires.</title>
        <authorList>
            <person name="Burstein D."/>
            <person name="Amaro F."/>
            <person name="Zusman T."/>
            <person name="Lifshitz Z."/>
            <person name="Cohen O."/>
            <person name="Gilbert J.A."/>
            <person name="Pupko T."/>
            <person name="Shuman H.A."/>
            <person name="Segal G."/>
        </authorList>
    </citation>
    <scope>NUCLEOTIDE SEQUENCE [LARGE SCALE GENOMIC DNA]</scope>
    <source>
        <strain evidence="4 5">WIGA</strain>
    </source>
</reference>
<comment type="caution">
    <text evidence="4">The sequence shown here is derived from an EMBL/GenBank/DDBJ whole genome shotgun (WGS) entry which is preliminary data.</text>
</comment>
<gene>
    <name evidence="4" type="ORF">Lboz_0541</name>
</gene>
<dbReference type="EMBL" id="LNXU01000004">
    <property type="protein sequence ID" value="KTC76471.1"/>
    <property type="molecule type" value="Genomic_DNA"/>
</dbReference>
<name>A0A0W0RZ22_LEGBO</name>
<keyword evidence="5" id="KW-1185">Reference proteome</keyword>
<dbReference type="STRING" id="447.Lboz_0541"/>
<dbReference type="InterPro" id="IPR027385">
    <property type="entry name" value="Beta-barrel_OMP"/>
</dbReference>
<feature type="domain" description="Outer membrane protein beta-barrel" evidence="3">
    <location>
        <begin position="21"/>
        <end position="226"/>
    </location>
</feature>
<feature type="chain" id="PRO_5006911442" description="Outer membrane protein beta-barrel domain-containing protein" evidence="2">
    <location>
        <begin position="22"/>
        <end position="239"/>
    </location>
</feature>
<evidence type="ECO:0000313" key="5">
    <source>
        <dbReference type="Proteomes" id="UP000054695"/>
    </source>
</evidence>
<protein>
    <recommendedName>
        <fullName evidence="3">Outer membrane protein beta-barrel domain-containing protein</fullName>
    </recommendedName>
</protein>
<dbReference type="Proteomes" id="UP000054695">
    <property type="component" value="Unassembled WGS sequence"/>
</dbReference>
<proteinExistence type="predicted"/>
<dbReference type="OrthoDB" id="5636097at2"/>
<dbReference type="Pfam" id="PF13505">
    <property type="entry name" value="OMP_b-brl"/>
    <property type="match status" value="1"/>
</dbReference>
<dbReference type="SUPFAM" id="SSF56925">
    <property type="entry name" value="OMPA-like"/>
    <property type="match status" value="1"/>
</dbReference>
<evidence type="ECO:0000256" key="2">
    <source>
        <dbReference type="SAM" id="SignalP"/>
    </source>
</evidence>
<dbReference type="RefSeq" id="WP_058458236.1">
    <property type="nucleotide sequence ID" value="NZ_CAAAIY010000013.1"/>
</dbReference>
<accession>A0A0W0RZ22</accession>
<dbReference type="Gene3D" id="2.40.160.20">
    <property type="match status" value="1"/>
</dbReference>